<feature type="non-terminal residue" evidence="2">
    <location>
        <position position="1"/>
    </location>
</feature>
<dbReference type="EMBL" id="JASOIH010000377">
    <property type="protein sequence ID" value="MDK6900667.1"/>
    <property type="molecule type" value="Genomic_DNA"/>
</dbReference>
<sequence length="80" mass="8361">KTLNNLRSPARSFLIVMHEMGPLATFFNRAIVLSGGHLAHSGNFDQTHSHGDSHAHMGPSGGDFSPEVAAGPIDTGTPNA</sequence>
<evidence type="ECO:0000256" key="1">
    <source>
        <dbReference type="SAM" id="MobiDB-lite"/>
    </source>
</evidence>
<dbReference type="RefSeq" id="WP_285312263.1">
    <property type="nucleotide sequence ID" value="NZ_JASOIH010000377.1"/>
</dbReference>
<dbReference type="Proteomes" id="UP001230629">
    <property type="component" value="Unassembled WGS sequence"/>
</dbReference>
<dbReference type="AlphaFoldDB" id="A0AAW6Y368"/>
<organism evidence="2 3">
    <name type="scientific">Streptococcus agalactiae</name>
    <dbReference type="NCBI Taxonomy" id="1311"/>
    <lineage>
        <taxon>Bacteria</taxon>
        <taxon>Bacillati</taxon>
        <taxon>Bacillota</taxon>
        <taxon>Bacilli</taxon>
        <taxon>Lactobacillales</taxon>
        <taxon>Streptococcaceae</taxon>
        <taxon>Streptococcus</taxon>
    </lineage>
</organism>
<accession>A0AAW6Y368</accession>
<comment type="caution">
    <text evidence="2">The sequence shown here is derived from an EMBL/GenBank/DDBJ whole genome shotgun (WGS) entry which is preliminary data.</text>
</comment>
<name>A0AAW6Y368_STRAG</name>
<evidence type="ECO:0000313" key="2">
    <source>
        <dbReference type="EMBL" id="MDK6900667.1"/>
    </source>
</evidence>
<reference evidence="2" key="1">
    <citation type="submission" date="2023-05" db="EMBL/GenBank/DDBJ databases">
        <title>Cataloging the Phylogenetic Diversity of Human Bladder Bacteria.</title>
        <authorList>
            <person name="Du J."/>
        </authorList>
    </citation>
    <scope>NUCLEOTIDE SEQUENCE</scope>
    <source>
        <strain evidence="2">UMB8703</strain>
    </source>
</reference>
<protein>
    <recommendedName>
        <fullName evidence="4">ABC transporter ATP-binding protein</fullName>
    </recommendedName>
</protein>
<evidence type="ECO:0000313" key="3">
    <source>
        <dbReference type="Proteomes" id="UP001230629"/>
    </source>
</evidence>
<evidence type="ECO:0008006" key="4">
    <source>
        <dbReference type="Google" id="ProtNLM"/>
    </source>
</evidence>
<proteinExistence type="predicted"/>
<feature type="region of interest" description="Disordered" evidence="1">
    <location>
        <begin position="38"/>
        <end position="80"/>
    </location>
</feature>
<gene>
    <name evidence="2" type="ORF">QP229_11975</name>
</gene>